<evidence type="ECO:0000256" key="3">
    <source>
        <dbReference type="RuleBase" id="RU361235"/>
    </source>
</evidence>
<dbReference type="AlphaFoldDB" id="A0A4P6UQC4"/>
<dbReference type="OrthoDB" id="9775851at2"/>
<evidence type="ECO:0000313" key="6">
    <source>
        <dbReference type="Proteomes" id="UP000292939"/>
    </source>
</evidence>
<dbReference type="InterPro" id="IPR019826">
    <property type="entry name" value="Carboxylesterase_B_AS"/>
</dbReference>
<dbReference type="GO" id="GO:0016787">
    <property type="term" value="F:hydrolase activity"/>
    <property type="evidence" value="ECO:0007669"/>
    <property type="project" value="UniProtKB-KW"/>
</dbReference>
<evidence type="ECO:0000256" key="1">
    <source>
        <dbReference type="ARBA" id="ARBA00005964"/>
    </source>
</evidence>
<dbReference type="PANTHER" id="PTHR11559">
    <property type="entry name" value="CARBOXYLESTERASE"/>
    <property type="match status" value="1"/>
</dbReference>
<feature type="domain" description="Carboxylesterase type B" evidence="4">
    <location>
        <begin position="17"/>
        <end position="550"/>
    </location>
</feature>
<organism evidence="5 6">
    <name type="scientific">Hylemonella gracilis</name>
    <dbReference type="NCBI Taxonomy" id="80880"/>
    <lineage>
        <taxon>Bacteria</taxon>
        <taxon>Pseudomonadati</taxon>
        <taxon>Pseudomonadota</taxon>
        <taxon>Betaproteobacteria</taxon>
        <taxon>Burkholderiales</taxon>
        <taxon>Comamonadaceae</taxon>
        <taxon>Hylemonella</taxon>
    </lineage>
</organism>
<keyword evidence="2 3" id="KW-0378">Hydrolase</keyword>
<evidence type="ECO:0000256" key="2">
    <source>
        <dbReference type="ARBA" id="ARBA00022801"/>
    </source>
</evidence>
<protein>
    <recommendedName>
        <fullName evidence="3">Carboxylic ester hydrolase</fullName>
        <ecNumber evidence="3">3.1.1.-</ecNumber>
    </recommendedName>
</protein>
<dbReference type="Proteomes" id="UP000292939">
    <property type="component" value="Chromosome"/>
</dbReference>
<dbReference type="EC" id="3.1.1.-" evidence="3"/>
<dbReference type="PROSITE" id="PS00941">
    <property type="entry name" value="CARBOXYLESTERASE_B_2"/>
    <property type="match status" value="1"/>
</dbReference>
<sequence length="568" mass="60591">MLTQGCAHQADTATVTQRSTSVGSVLGVDQSASEGLYSWKGVPYAQPPVGALRWKAPADPQAWASVRRTQAFGPACVQTGRLYGPGLNNRYDATIGDTLGKTVGSEDCLYLNIWQPSKPSSPSGAPRPVIVWVYGGSNITGYTGDPVYDGGTLAKTADAVVVSVNYRLGIFGFLNLAPLKTGDVADDSGNFALLDIVKALEFVQRNIASFGGDPRQVTLMGESAGAVNIYALLTSPTVAARSTPLFHRLIALSGGISTAASMPAGSIAVVQPYALWAERGNALLVESLISDGTAADEAAAKAWIATRSPQQLAAYLRGKSADALLTTVRTRLAPRGMAAANVMPDGAIVASDPIAAIKAGRYVKVPVLAGNTRDEGKLFPSFFALRPSLGGVSGRLLDDAAVFSLAHRYQPDQSPTTTVEQWIPQPYLPVDTPKTGFNARSEELSRIWFMALRDDVLNALKSQQAGVWHYRFDWDELPAPFNDIYGAAHAFDLPFVFGNFGPSLYANISFTKANEPGRLALSNAMMRSVGMFARQGDPNDASLGLTWPRWPSSLRFDATPTDKRITAQ</sequence>
<evidence type="ECO:0000259" key="4">
    <source>
        <dbReference type="Pfam" id="PF00135"/>
    </source>
</evidence>
<evidence type="ECO:0000313" key="5">
    <source>
        <dbReference type="EMBL" id="QBK06375.1"/>
    </source>
</evidence>
<name>A0A4P6UQC4_9BURK</name>
<dbReference type="InterPro" id="IPR019819">
    <property type="entry name" value="Carboxylesterase_B_CS"/>
</dbReference>
<dbReference type="Gene3D" id="3.40.50.1820">
    <property type="entry name" value="alpha/beta hydrolase"/>
    <property type="match status" value="1"/>
</dbReference>
<dbReference type="PROSITE" id="PS00122">
    <property type="entry name" value="CARBOXYLESTERASE_B_1"/>
    <property type="match status" value="1"/>
</dbReference>
<dbReference type="InterPro" id="IPR002018">
    <property type="entry name" value="CarbesteraseB"/>
</dbReference>
<accession>A0A4P6UQC4</accession>
<dbReference type="InterPro" id="IPR029058">
    <property type="entry name" value="AB_hydrolase_fold"/>
</dbReference>
<dbReference type="InterPro" id="IPR050309">
    <property type="entry name" value="Type-B_Carboxylest/Lipase"/>
</dbReference>
<gene>
    <name evidence="5" type="ORF">DW355_04480</name>
</gene>
<comment type="similarity">
    <text evidence="1 3">Belongs to the type-B carboxylesterase/lipase family.</text>
</comment>
<dbReference type="KEGG" id="hgr:DW355_04480"/>
<dbReference type="EMBL" id="CP031395">
    <property type="protein sequence ID" value="QBK06375.1"/>
    <property type="molecule type" value="Genomic_DNA"/>
</dbReference>
<dbReference type="Pfam" id="PF00135">
    <property type="entry name" value="COesterase"/>
    <property type="match status" value="1"/>
</dbReference>
<proteinExistence type="inferred from homology"/>
<dbReference type="SUPFAM" id="SSF53474">
    <property type="entry name" value="alpha/beta-Hydrolases"/>
    <property type="match status" value="1"/>
</dbReference>
<reference evidence="5 6" key="1">
    <citation type="submission" date="2018-07" db="EMBL/GenBank/DDBJ databases">
        <title>Exploring interactions and the metabolic potential of the ultra-small soil bacteria Hylemonella gracilis.</title>
        <authorList>
            <person name="Tyc O."/>
            <person name="Kulkarni P."/>
            <person name="Gawehns F."/>
            <person name="Hundscheid M."/>
            <person name="Zweers H."/>
            <person name="Garbeva P."/>
        </authorList>
    </citation>
    <scope>NUCLEOTIDE SEQUENCE [LARGE SCALE GENOMIC DNA]</scope>
    <source>
        <strain evidence="5 6">NS1</strain>
    </source>
</reference>